<protein>
    <recommendedName>
        <fullName evidence="3">G-protein coupled receptors family 2 profile 2 domain-containing protein</fullName>
    </recommendedName>
</protein>
<dbReference type="EMBL" id="JH431784">
    <property type="status" value="NOT_ANNOTATED_CDS"/>
    <property type="molecule type" value="Genomic_DNA"/>
</dbReference>
<dbReference type="STRING" id="126957.T1JHT8"/>
<dbReference type="Proteomes" id="UP000014500">
    <property type="component" value="Unassembled WGS sequence"/>
</dbReference>
<name>T1JHT8_STRMM</name>
<dbReference type="HOGENOM" id="CLU_2229931_0_0_1"/>
<dbReference type="EnsemblMetazoa" id="SMAR013419-RA">
    <property type="protein sequence ID" value="SMAR013419-PA"/>
    <property type="gene ID" value="SMAR013419"/>
</dbReference>
<proteinExistence type="predicted"/>
<keyword evidence="2" id="KW-1185">Reference proteome</keyword>
<organism evidence="1 2">
    <name type="scientific">Strigamia maritima</name>
    <name type="common">European centipede</name>
    <name type="synonym">Geophilus maritimus</name>
    <dbReference type="NCBI Taxonomy" id="126957"/>
    <lineage>
        <taxon>Eukaryota</taxon>
        <taxon>Metazoa</taxon>
        <taxon>Ecdysozoa</taxon>
        <taxon>Arthropoda</taxon>
        <taxon>Myriapoda</taxon>
        <taxon>Chilopoda</taxon>
        <taxon>Pleurostigmophora</taxon>
        <taxon>Geophilomorpha</taxon>
        <taxon>Linotaeniidae</taxon>
        <taxon>Strigamia</taxon>
    </lineage>
</organism>
<dbReference type="AlphaFoldDB" id="T1JHT8"/>
<dbReference type="Gene3D" id="1.20.1070.10">
    <property type="entry name" value="Rhodopsin 7-helix transmembrane proteins"/>
    <property type="match status" value="1"/>
</dbReference>
<accession>T1JHT8</accession>
<evidence type="ECO:0008006" key="3">
    <source>
        <dbReference type="Google" id="ProtNLM"/>
    </source>
</evidence>
<evidence type="ECO:0000313" key="2">
    <source>
        <dbReference type="Proteomes" id="UP000014500"/>
    </source>
</evidence>
<reference evidence="2" key="1">
    <citation type="submission" date="2011-05" db="EMBL/GenBank/DDBJ databases">
        <authorList>
            <person name="Richards S.R."/>
            <person name="Qu J."/>
            <person name="Jiang H."/>
            <person name="Jhangiani S.N."/>
            <person name="Agravi P."/>
            <person name="Goodspeed R."/>
            <person name="Gross S."/>
            <person name="Mandapat C."/>
            <person name="Jackson L."/>
            <person name="Mathew T."/>
            <person name="Pu L."/>
            <person name="Thornton R."/>
            <person name="Saada N."/>
            <person name="Wilczek-Boney K.B."/>
            <person name="Lee S."/>
            <person name="Kovar C."/>
            <person name="Wu Y."/>
            <person name="Scherer S.E."/>
            <person name="Worley K.C."/>
            <person name="Muzny D.M."/>
            <person name="Gibbs R."/>
        </authorList>
    </citation>
    <scope>NUCLEOTIDE SEQUENCE</scope>
    <source>
        <strain evidence="2">Brora</strain>
    </source>
</reference>
<reference evidence="1" key="2">
    <citation type="submission" date="2015-02" db="UniProtKB">
        <authorList>
            <consortium name="EnsemblMetazoa"/>
        </authorList>
    </citation>
    <scope>IDENTIFICATION</scope>
</reference>
<evidence type="ECO:0000313" key="1">
    <source>
        <dbReference type="EnsemblMetazoa" id="SMAR013419-PA"/>
    </source>
</evidence>
<sequence length="106" mass="11882">MYVMDNYSHLIRGFTVSVLYCFLNGDVRNSIARHWRQWRQRRSLNCSRKSVSCSGLEAANKLLSDGGTSLKMDSKRDTCVSCLTTTSHLGNGYSQAQTCPSVTDTH</sequence>